<organism evidence="2 3">
    <name type="scientific">Spiribacter curvatus</name>
    <dbReference type="NCBI Taxonomy" id="1335757"/>
    <lineage>
        <taxon>Bacteria</taxon>
        <taxon>Pseudomonadati</taxon>
        <taxon>Pseudomonadota</taxon>
        <taxon>Gammaproteobacteria</taxon>
        <taxon>Chromatiales</taxon>
        <taxon>Ectothiorhodospiraceae</taxon>
        <taxon>Spiribacter</taxon>
    </lineage>
</organism>
<evidence type="ECO:0000313" key="2">
    <source>
        <dbReference type="EMBL" id="AGY92092.1"/>
    </source>
</evidence>
<dbReference type="Proteomes" id="UP000017640">
    <property type="component" value="Chromosome"/>
</dbReference>
<proteinExistence type="predicted"/>
<dbReference type="HOGENOM" id="CLU_952862_0_0_6"/>
<dbReference type="EMBL" id="CP005990">
    <property type="protein sequence ID" value="AGY92092.1"/>
    <property type="molecule type" value="Genomic_DNA"/>
</dbReference>
<dbReference type="KEGG" id="spiu:SPICUR_05590"/>
<feature type="signal peptide" evidence="1">
    <location>
        <begin position="1"/>
        <end position="33"/>
    </location>
</feature>
<protein>
    <recommendedName>
        <fullName evidence="4">EF-hand domain-containing protein</fullName>
    </recommendedName>
</protein>
<gene>
    <name evidence="2" type="ORF">SPICUR_05590</name>
</gene>
<accession>U5T7B9</accession>
<evidence type="ECO:0008006" key="4">
    <source>
        <dbReference type="Google" id="ProtNLM"/>
    </source>
</evidence>
<reference evidence="2 3" key="1">
    <citation type="journal article" date="2013" name="BMC Genomics">
        <title>Genomes of "Spiribacter", a streamlined, successful halophilic bacterium.</title>
        <authorList>
            <person name="Lopez-Perez M."/>
            <person name="Ghai R."/>
            <person name="Leon M.J."/>
            <person name="Rodriguez-Olmos A."/>
            <person name="Copa-Patino J.L."/>
            <person name="Soliveri J."/>
            <person name="Sanchez-Porro C."/>
            <person name="Ventosa A."/>
            <person name="Rodriguez-Valera F."/>
        </authorList>
    </citation>
    <scope>NUCLEOTIDE SEQUENCE [LARGE SCALE GENOMIC DNA]</scope>
    <source>
        <strain evidence="2 3">UAH-SP71</strain>
    </source>
</reference>
<dbReference type="RefSeq" id="WP_023366908.1">
    <property type="nucleotide sequence ID" value="NC_022664.1"/>
</dbReference>
<dbReference type="AlphaFoldDB" id="U5T7B9"/>
<dbReference type="InterPro" id="IPR018247">
    <property type="entry name" value="EF_Hand_1_Ca_BS"/>
</dbReference>
<keyword evidence="1" id="KW-0732">Signal</keyword>
<keyword evidence="3" id="KW-1185">Reference proteome</keyword>
<evidence type="ECO:0000313" key="3">
    <source>
        <dbReference type="Proteomes" id="UP000017640"/>
    </source>
</evidence>
<sequence>MSIRILKHPLLPGKASGALTLTLTLAFSGGVLAQTPDSWPTSQALDAFSGEISDVVGIWAKDCSRQNGGEYVTVVNRTHALTLTDAGTGRAVSFSELQDSWLDQAEGEYRVADGVLYFQGIGQEPGNPPEEQIAGEQCRALPASTSLLHGEAASLLLAMPAVQAACADSPAVCADELMAVGDVADTGGLNEADLSRLIRIATYLGTADGDADSDQILGGQAASIGLAPILADMILRSFDYDADQQLSLDEMTADRSLLNAGSLNVAESSGNQLQQSLRQGMHRLEGLLRMLQ</sequence>
<evidence type="ECO:0000256" key="1">
    <source>
        <dbReference type="SAM" id="SignalP"/>
    </source>
</evidence>
<feature type="chain" id="PRO_5004664536" description="EF-hand domain-containing protein" evidence="1">
    <location>
        <begin position="34"/>
        <end position="292"/>
    </location>
</feature>
<dbReference type="PROSITE" id="PS00018">
    <property type="entry name" value="EF_HAND_1"/>
    <property type="match status" value="1"/>
</dbReference>
<dbReference type="STRING" id="1335757.SPICUR_05590"/>
<name>U5T7B9_9GAMM</name>